<dbReference type="Ensembl" id="ENSCLMT00005031925.1">
    <property type="protein sequence ID" value="ENSCLMP00005030574.1"/>
    <property type="gene ID" value="ENSCLMG00005014828.1"/>
</dbReference>
<reference evidence="1" key="2">
    <citation type="submission" date="2025-09" db="UniProtKB">
        <authorList>
            <consortium name="Ensembl"/>
        </authorList>
    </citation>
    <scope>IDENTIFICATION</scope>
</reference>
<reference evidence="1" key="1">
    <citation type="submission" date="2025-08" db="UniProtKB">
        <authorList>
            <consortium name="Ensembl"/>
        </authorList>
    </citation>
    <scope>IDENTIFICATION</scope>
</reference>
<organism evidence="1 2">
    <name type="scientific">Cyclopterus lumpus</name>
    <name type="common">Lumpsucker</name>
    <dbReference type="NCBI Taxonomy" id="8103"/>
    <lineage>
        <taxon>Eukaryota</taxon>
        <taxon>Metazoa</taxon>
        <taxon>Chordata</taxon>
        <taxon>Craniata</taxon>
        <taxon>Vertebrata</taxon>
        <taxon>Euteleostomi</taxon>
        <taxon>Actinopterygii</taxon>
        <taxon>Neopterygii</taxon>
        <taxon>Teleostei</taxon>
        <taxon>Neoteleostei</taxon>
        <taxon>Acanthomorphata</taxon>
        <taxon>Eupercaria</taxon>
        <taxon>Perciformes</taxon>
        <taxon>Cottioidei</taxon>
        <taxon>Cottales</taxon>
        <taxon>Cyclopteridae</taxon>
        <taxon>Cyclopterus</taxon>
    </lineage>
</organism>
<keyword evidence="2" id="KW-1185">Reference proteome</keyword>
<proteinExistence type="predicted"/>
<name>A0A8C3G309_CYCLU</name>
<dbReference type="InterPro" id="IPR027417">
    <property type="entry name" value="P-loop_NTPase"/>
</dbReference>
<sequence>MLASMDSLDLVSPCLFNHKNKNFLVKDKLRPADLDALQHFEIRPTDIFLVTYPKSGQLFSIHVRATLLPLFYIKH</sequence>
<evidence type="ECO:0000313" key="1">
    <source>
        <dbReference type="Ensembl" id="ENSCLMP00005030574.1"/>
    </source>
</evidence>
<protein>
    <submittedName>
        <fullName evidence="1">Uncharacterized protein</fullName>
    </submittedName>
</protein>
<dbReference type="Proteomes" id="UP000694565">
    <property type="component" value="Unplaced"/>
</dbReference>
<accession>A0A8C3G309</accession>
<dbReference type="AlphaFoldDB" id="A0A8C3G309"/>
<dbReference type="Gene3D" id="3.40.50.300">
    <property type="entry name" value="P-loop containing nucleotide triphosphate hydrolases"/>
    <property type="match status" value="1"/>
</dbReference>
<evidence type="ECO:0000313" key="2">
    <source>
        <dbReference type="Proteomes" id="UP000694565"/>
    </source>
</evidence>
<dbReference type="SUPFAM" id="SSF52540">
    <property type="entry name" value="P-loop containing nucleoside triphosphate hydrolases"/>
    <property type="match status" value="1"/>
</dbReference>